<sequence length="80" mass="8576">MYEEGVQLSGEQLERAREARDAIVKNVGILREIVHSALGGTTPSTESTNGLDLRISEDNCVTFPDIGGKYCDPPGICLPA</sequence>
<evidence type="ECO:0000313" key="1">
    <source>
        <dbReference type="EMBL" id="MBH0779921.1"/>
    </source>
</evidence>
<proteinExistence type="predicted"/>
<dbReference type="Proteomes" id="UP000655751">
    <property type="component" value="Unassembled WGS sequence"/>
</dbReference>
<accession>A0A931IET7</accession>
<protein>
    <submittedName>
        <fullName evidence="1">Uncharacterized protein</fullName>
    </submittedName>
</protein>
<evidence type="ECO:0000313" key="2">
    <source>
        <dbReference type="Proteomes" id="UP000655751"/>
    </source>
</evidence>
<comment type="caution">
    <text evidence="1">The sequence shown here is derived from an EMBL/GenBank/DDBJ whole genome shotgun (WGS) entry which is preliminary data.</text>
</comment>
<gene>
    <name evidence="1" type="ORF">IT779_26970</name>
</gene>
<organism evidence="1 2">
    <name type="scientific">Nocardia bovistercoris</name>
    <dbReference type="NCBI Taxonomy" id="2785916"/>
    <lineage>
        <taxon>Bacteria</taxon>
        <taxon>Bacillati</taxon>
        <taxon>Actinomycetota</taxon>
        <taxon>Actinomycetes</taxon>
        <taxon>Mycobacteriales</taxon>
        <taxon>Nocardiaceae</taxon>
        <taxon>Nocardia</taxon>
    </lineage>
</organism>
<dbReference type="EMBL" id="JADMLG010000012">
    <property type="protein sequence ID" value="MBH0779921.1"/>
    <property type="molecule type" value="Genomic_DNA"/>
</dbReference>
<keyword evidence="2" id="KW-1185">Reference proteome</keyword>
<dbReference type="RefSeq" id="WP_196152217.1">
    <property type="nucleotide sequence ID" value="NZ_JADMLG010000012.1"/>
</dbReference>
<name>A0A931IET7_9NOCA</name>
<dbReference type="AlphaFoldDB" id="A0A931IET7"/>
<reference evidence="1" key="1">
    <citation type="submission" date="2020-11" db="EMBL/GenBank/DDBJ databases">
        <title>Nocardia NEAU-351.nov., a novel actinomycete isolated from the cow dung.</title>
        <authorList>
            <person name="Zhang X."/>
        </authorList>
    </citation>
    <scope>NUCLEOTIDE SEQUENCE</scope>
    <source>
        <strain evidence="1">NEAU-351</strain>
    </source>
</reference>